<dbReference type="Pfam" id="PF17232">
    <property type="entry name" value="Pep1_7"/>
    <property type="match status" value="1"/>
</dbReference>
<evidence type="ECO:0000256" key="1">
    <source>
        <dbReference type="ARBA" id="ARBA00011021"/>
    </source>
</evidence>
<keyword evidence="2" id="KW-0611">Plant defense</keyword>
<gene>
    <name evidence="4" type="ORF">BVC80_1761g48</name>
</gene>
<dbReference type="Proteomes" id="UP000195402">
    <property type="component" value="Unassembled WGS sequence"/>
</dbReference>
<sequence>MGDSSTRGREIADDEAFKATTTTTTTYLTSDNPCYCLEVAVRAFLKCLGLNSDPSSSSSEEEEEERNQTISTTLQDDPPTTRTETEKKATEDIILEANMRRRSNIKKPTRPSISTGRPGQTNSASS</sequence>
<dbReference type="AlphaFoldDB" id="A0A200QTA0"/>
<dbReference type="InParanoid" id="A0A200QTA0"/>
<dbReference type="EMBL" id="MVGT01001101">
    <property type="protein sequence ID" value="OVA13679.1"/>
    <property type="molecule type" value="Genomic_DNA"/>
</dbReference>
<dbReference type="OMA" id="CYCLEVA"/>
<reference evidence="4 5" key="1">
    <citation type="journal article" date="2017" name="Mol. Plant">
        <title>The Genome of Medicinal Plant Macleaya cordata Provides New Insights into Benzylisoquinoline Alkaloids Metabolism.</title>
        <authorList>
            <person name="Liu X."/>
            <person name="Liu Y."/>
            <person name="Huang P."/>
            <person name="Ma Y."/>
            <person name="Qing Z."/>
            <person name="Tang Q."/>
            <person name="Cao H."/>
            <person name="Cheng P."/>
            <person name="Zheng Y."/>
            <person name="Yuan Z."/>
            <person name="Zhou Y."/>
            <person name="Liu J."/>
            <person name="Tang Z."/>
            <person name="Zhuo Y."/>
            <person name="Zhang Y."/>
            <person name="Yu L."/>
            <person name="Huang J."/>
            <person name="Yang P."/>
            <person name="Peng Q."/>
            <person name="Zhang J."/>
            <person name="Jiang W."/>
            <person name="Zhang Z."/>
            <person name="Lin K."/>
            <person name="Ro D.K."/>
            <person name="Chen X."/>
            <person name="Xiong X."/>
            <person name="Shang Y."/>
            <person name="Huang S."/>
            <person name="Zeng J."/>
        </authorList>
    </citation>
    <scope>NUCLEOTIDE SEQUENCE [LARGE SCALE GENOMIC DNA]</scope>
    <source>
        <strain evidence="5">cv. BLH2017</strain>
        <tissue evidence="4">Root</tissue>
    </source>
</reference>
<evidence type="ECO:0000256" key="3">
    <source>
        <dbReference type="SAM" id="MobiDB-lite"/>
    </source>
</evidence>
<keyword evidence="5" id="KW-1185">Reference proteome</keyword>
<organism evidence="4 5">
    <name type="scientific">Macleaya cordata</name>
    <name type="common">Five-seeded plume-poppy</name>
    <name type="synonym">Bocconia cordata</name>
    <dbReference type="NCBI Taxonomy" id="56857"/>
    <lineage>
        <taxon>Eukaryota</taxon>
        <taxon>Viridiplantae</taxon>
        <taxon>Streptophyta</taxon>
        <taxon>Embryophyta</taxon>
        <taxon>Tracheophyta</taxon>
        <taxon>Spermatophyta</taxon>
        <taxon>Magnoliopsida</taxon>
        <taxon>Ranunculales</taxon>
        <taxon>Papaveraceae</taxon>
        <taxon>Papaveroideae</taxon>
        <taxon>Macleaya</taxon>
    </lineage>
</organism>
<protein>
    <submittedName>
        <fullName evidence="4">Uncharacterized protein</fullName>
    </submittedName>
</protein>
<feature type="compositionally biased region" description="Polar residues" evidence="3">
    <location>
        <begin position="111"/>
        <end position="126"/>
    </location>
</feature>
<dbReference type="InterPro" id="IPR035176">
    <property type="entry name" value="PEP"/>
</dbReference>
<feature type="compositionally biased region" description="Basic residues" evidence="3">
    <location>
        <begin position="100"/>
        <end position="109"/>
    </location>
</feature>
<feature type="region of interest" description="Disordered" evidence="3">
    <location>
        <begin position="50"/>
        <end position="126"/>
    </location>
</feature>
<name>A0A200QTA0_MACCD</name>
<accession>A0A200QTA0</accession>
<dbReference type="GO" id="GO:0045087">
    <property type="term" value="P:innate immune response"/>
    <property type="evidence" value="ECO:0007669"/>
    <property type="project" value="InterPro"/>
</dbReference>
<evidence type="ECO:0000256" key="2">
    <source>
        <dbReference type="ARBA" id="ARBA00022821"/>
    </source>
</evidence>
<evidence type="ECO:0000313" key="5">
    <source>
        <dbReference type="Proteomes" id="UP000195402"/>
    </source>
</evidence>
<comment type="caution">
    <text evidence="4">The sequence shown here is derived from an EMBL/GenBank/DDBJ whole genome shotgun (WGS) entry which is preliminary data.</text>
</comment>
<evidence type="ECO:0000313" key="4">
    <source>
        <dbReference type="EMBL" id="OVA13679.1"/>
    </source>
</evidence>
<dbReference type="PANTHER" id="PTHR35771">
    <property type="entry name" value="TRANSMEMBRANE PROTEIN-RELATED"/>
    <property type="match status" value="1"/>
</dbReference>
<proteinExistence type="inferred from homology"/>
<comment type="similarity">
    <text evidence="1">Belongs to the brassicaceae elicitor peptide family.</text>
</comment>